<keyword evidence="5" id="KW-0863">Zinc-finger</keyword>
<dbReference type="EMBL" id="VITR01000011">
    <property type="protein sequence ID" value="TWB39212.1"/>
    <property type="molecule type" value="Genomic_DNA"/>
</dbReference>
<dbReference type="InterPro" id="IPR017968">
    <property type="entry name" value="Acylphosphatase_CS"/>
</dbReference>
<dbReference type="RefSeq" id="WP_145734586.1">
    <property type="nucleotide sequence ID" value="NZ_VITR01000011.1"/>
</dbReference>
<evidence type="ECO:0000256" key="1">
    <source>
        <dbReference type="ARBA" id="ARBA00004711"/>
    </source>
</evidence>
<dbReference type="AlphaFoldDB" id="A0A560GYV9"/>
<dbReference type="InterPro" id="IPR017945">
    <property type="entry name" value="DHBP_synth_RibB-like_a/b_dom"/>
</dbReference>
<comment type="similarity">
    <text evidence="2 8">Belongs to the carbamoyltransferase HypF family.</text>
</comment>
<dbReference type="Gene3D" id="3.90.870.50">
    <property type="match status" value="1"/>
</dbReference>
<evidence type="ECO:0000256" key="7">
    <source>
        <dbReference type="ARBA" id="ARBA00048220"/>
    </source>
</evidence>
<proteinExistence type="inferred from homology"/>
<evidence type="ECO:0000259" key="10">
    <source>
        <dbReference type="PROSITE" id="PS51160"/>
    </source>
</evidence>
<dbReference type="Pfam" id="PF01300">
    <property type="entry name" value="Sua5_yciO_yrdC"/>
    <property type="match status" value="1"/>
</dbReference>
<dbReference type="InterPro" id="IPR041440">
    <property type="entry name" value="HypF_C"/>
</dbReference>
<dbReference type="SUPFAM" id="SSF54975">
    <property type="entry name" value="Acylphosphatase/BLUF domain-like"/>
    <property type="match status" value="1"/>
</dbReference>
<keyword evidence="6" id="KW-0862">Zinc</keyword>
<evidence type="ECO:0000256" key="2">
    <source>
        <dbReference type="ARBA" id="ARBA00008097"/>
    </source>
</evidence>
<dbReference type="GO" id="GO:0051604">
    <property type="term" value="P:protein maturation"/>
    <property type="evidence" value="ECO:0007669"/>
    <property type="project" value="TreeGrafter"/>
</dbReference>
<keyword evidence="4" id="KW-0479">Metal-binding</keyword>
<dbReference type="InterPro" id="IPR036046">
    <property type="entry name" value="Acylphosphatase-like_dom_sf"/>
</dbReference>
<evidence type="ECO:0000313" key="13">
    <source>
        <dbReference type="Proteomes" id="UP000315751"/>
    </source>
</evidence>
<evidence type="ECO:0000256" key="3">
    <source>
        <dbReference type="ARBA" id="ARBA00022598"/>
    </source>
</evidence>
<evidence type="ECO:0000256" key="4">
    <source>
        <dbReference type="ARBA" id="ARBA00022723"/>
    </source>
</evidence>
<evidence type="ECO:0000256" key="9">
    <source>
        <dbReference type="PROSITE-ProRule" id="PRU00520"/>
    </source>
</evidence>
<keyword evidence="9" id="KW-0378">Hydrolase</keyword>
<dbReference type="InterPro" id="IPR004421">
    <property type="entry name" value="Carbamoyltransferase_HypF"/>
</dbReference>
<dbReference type="PANTHER" id="PTHR42959">
    <property type="entry name" value="CARBAMOYLTRANSFERASE"/>
    <property type="match status" value="1"/>
</dbReference>
<dbReference type="Gene3D" id="3.30.110.120">
    <property type="match status" value="1"/>
</dbReference>
<dbReference type="PROSITE" id="PS51160">
    <property type="entry name" value="ACYLPHOSPHATASE_3"/>
    <property type="match status" value="1"/>
</dbReference>
<dbReference type="InterPro" id="IPR001792">
    <property type="entry name" value="Acylphosphatase-like_dom"/>
</dbReference>
<dbReference type="Gene3D" id="3.30.420.360">
    <property type="match status" value="1"/>
</dbReference>
<dbReference type="Pfam" id="PF07503">
    <property type="entry name" value="zf-HYPF"/>
    <property type="match status" value="2"/>
</dbReference>
<dbReference type="InterPro" id="IPR011125">
    <property type="entry name" value="Znf_HypF"/>
</dbReference>
<comment type="function">
    <text evidence="8">Involved in the maturation of [NiFe] hydrogenases. Along with HypE, it catalyzes the synthesis of the CN ligands of the active site iron of [NiFe]-hydrogenases. HypF functions as a carbamoyl transferase using carbamoylphosphate as a substrate and transferring the carboxamido moiety in an ATP-dependent reaction to the thiolate of the C-terminal cysteine of HypE yielding a protein-S-carboxamide.</text>
</comment>
<reference evidence="12 13" key="1">
    <citation type="submission" date="2019-06" db="EMBL/GenBank/DDBJ databases">
        <title>Genomic Encyclopedia of Type Strains, Phase IV (KMG-V): Genome sequencing to study the core and pangenomes of soil and plant-associated prokaryotes.</title>
        <authorList>
            <person name="Whitman W."/>
        </authorList>
    </citation>
    <scope>NUCLEOTIDE SEQUENCE [LARGE SCALE GENOMIC DNA]</scope>
    <source>
        <strain evidence="12 13">BR 11622</strain>
    </source>
</reference>
<dbReference type="OrthoDB" id="9808093at2"/>
<keyword evidence="3" id="KW-0436">Ligase</keyword>
<dbReference type="GO" id="GO:0003725">
    <property type="term" value="F:double-stranded RNA binding"/>
    <property type="evidence" value="ECO:0007669"/>
    <property type="project" value="InterPro"/>
</dbReference>
<dbReference type="PANTHER" id="PTHR42959:SF1">
    <property type="entry name" value="CARBAMOYLTRANSFERASE HYPF"/>
    <property type="match status" value="1"/>
</dbReference>
<comment type="catalytic activity">
    <reaction evidence="9">
        <text>an acyl phosphate + H2O = a carboxylate + phosphate + H(+)</text>
        <dbReference type="Rhea" id="RHEA:14965"/>
        <dbReference type="ChEBI" id="CHEBI:15377"/>
        <dbReference type="ChEBI" id="CHEBI:15378"/>
        <dbReference type="ChEBI" id="CHEBI:29067"/>
        <dbReference type="ChEBI" id="CHEBI:43474"/>
        <dbReference type="ChEBI" id="CHEBI:59918"/>
        <dbReference type="EC" id="3.6.1.7"/>
    </reaction>
</comment>
<dbReference type="Gene3D" id="3.30.420.40">
    <property type="match status" value="1"/>
</dbReference>
<evidence type="ECO:0000256" key="8">
    <source>
        <dbReference type="PIRNR" id="PIRNR006256"/>
    </source>
</evidence>
<feature type="active site" evidence="9">
    <location>
        <position position="36"/>
    </location>
</feature>
<comment type="catalytic activity">
    <reaction evidence="7 8">
        <text>C-terminal L-cysteinyl-[HypE protein] + carbamoyl phosphate + ATP + H2O = C-terminal S-carboxamide-L-cysteinyl-[HypE protein] + AMP + phosphate + diphosphate + H(+)</text>
        <dbReference type="Rhea" id="RHEA:55636"/>
        <dbReference type="Rhea" id="RHEA-COMP:14247"/>
        <dbReference type="Rhea" id="RHEA-COMP:14392"/>
        <dbReference type="ChEBI" id="CHEBI:15377"/>
        <dbReference type="ChEBI" id="CHEBI:15378"/>
        <dbReference type="ChEBI" id="CHEBI:30616"/>
        <dbReference type="ChEBI" id="CHEBI:33019"/>
        <dbReference type="ChEBI" id="CHEBI:43474"/>
        <dbReference type="ChEBI" id="CHEBI:58228"/>
        <dbReference type="ChEBI" id="CHEBI:76913"/>
        <dbReference type="ChEBI" id="CHEBI:139126"/>
        <dbReference type="ChEBI" id="CHEBI:456215"/>
    </reaction>
</comment>
<feature type="domain" description="Acylphosphatase-like" evidence="10">
    <location>
        <begin position="3"/>
        <end position="89"/>
    </location>
</feature>
<dbReference type="Pfam" id="PF22521">
    <property type="entry name" value="HypF_C_2"/>
    <property type="match status" value="1"/>
</dbReference>
<protein>
    <recommendedName>
        <fullName evidence="8">Carbamoyltransferase HypF</fullName>
        <ecNumber evidence="8">6.2.-.-</ecNumber>
    </recommendedName>
</protein>
<feature type="domain" description="YrdC-like" evidence="11">
    <location>
        <begin position="195"/>
        <end position="381"/>
    </location>
</feature>
<keyword evidence="13" id="KW-1185">Reference proteome</keyword>
<evidence type="ECO:0000313" key="12">
    <source>
        <dbReference type="EMBL" id="TWB39212.1"/>
    </source>
</evidence>
<dbReference type="SUPFAM" id="SSF55821">
    <property type="entry name" value="YrdC/RibB"/>
    <property type="match status" value="1"/>
</dbReference>
<dbReference type="NCBIfam" id="TIGR00143">
    <property type="entry name" value="hypF"/>
    <property type="match status" value="1"/>
</dbReference>
<dbReference type="InterPro" id="IPR055128">
    <property type="entry name" value="HypF_C_2"/>
</dbReference>
<dbReference type="PIRSF" id="PIRSF006256">
    <property type="entry name" value="CMPcnvr_hdrg_mat"/>
    <property type="match status" value="1"/>
</dbReference>
<name>A0A560GYV9_9PROT</name>
<dbReference type="GO" id="GO:0003998">
    <property type="term" value="F:acylphosphatase activity"/>
    <property type="evidence" value="ECO:0007669"/>
    <property type="project" value="UniProtKB-EC"/>
</dbReference>
<organism evidence="12 13">
    <name type="scientific">Nitrospirillum amazonense</name>
    <dbReference type="NCBI Taxonomy" id="28077"/>
    <lineage>
        <taxon>Bacteria</taxon>
        <taxon>Pseudomonadati</taxon>
        <taxon>Pseudomonadota</taxon>
        <taxon>Alphaproteobacteria</taxon>
        <taxon>Rhodospirillales</taxon>
        <taxon>Azospirillaceae</taxon>
        <taxon>Nitrospirillum</taxon>
    </lineage>
</organism>
<dbReference type="UniPathway" id="UPA00335"/>
<dbReference type="GO" id="GO:0016874">
    <property type="term" value="F:ligase activity"/>
    <property type="evidence" value="ECO:0007669"/>
    <property type="project" value="UniProtKB-UniRule"/>
</dbReference>
<dbReference type="EC" id="6.2.-.-" evidence="8"/>
<sequence>MVARRIRVRGLVQGVGFRPHVWRLARALDIAGSVANDGEGVVIHAWGDAATLDGFQNRLRDGAPPLARIDSVQAWPHDGPAPCGFTIAVSATGTVRTGVVPDAATCPACRAELFDPADRRQGYAFGNCTHCGPRLSIVRAIPYDRANTAMAAFPMCPDCAAEYANPADRRFHAQPTACPACGPRLWLEPAPDAGTDPLDAAVALLRAGGIVAIKGIGGFHLACDATNTKAVVELRRRKARDAKPFALMARSVDEVGRYCQLDDTASTLLLSPAAPIVLLPRRPDGPPLPDGLAPDQDHLGFMLPYTPLHHLLLARLDGPLVMTSGNRSDEPQVITNDEARDRLAGLADAWLMHDRAILNRLDDSVVAIPSGAPVILRRARGYAPAPLPLPPGFDGLPPTLAMGGELKATFCLVREGQAILSQHIGDLENAAALDDYRALLRLYRDLFDFTPAVIAVDAHPDYLSTTLGAALAQECGARLVPVGHHHAHMAACLVDGGIGLAEGGEGALGVILDGLGLGTDGTLWGGEILRGGYRGVVRAAHIAPVALPGGAAAMREPWRNLVAQLRHAFGPTWRDQAAPVLDRLPVPASVGVLERMMETGTNAPPCSSAGRLFDAVAAALGIHAARIGHEAQAAMALEALARPHVVAACPYPVALAPGDPLVVGWRPMWQALLADLQAGEPPGLIAARFHLTVADALVSAALRLGAGPGTLVPLSGGVPQNHIILAEIQARLKTAGCRPIAHRQVPANDGGLALGQAVLAALMASAG</sequence>
<evidence type="ECO:0000256" key="6">
    <source>
        <dbReference type="ARBA" id="ARBA00022833"/>
    </source>
</evidence>
<dbReference type="Pfam" id="PF17788">
    <property type="entry name" value="HypF_C"/>
    <property type="match status" value="1"/>
</dbReference>
<dbReference type="Pfam" id="PF00708">
    <property type="entry name" value="Acylphosphatase"/>
    <property type="match status" value="1"/>
</dbReference>
<dbReference type="InterPro" id="IPR051060">
    <property type="entry name" value="Carbamoyltrans_HypF-like"/>
</dbReference>
<dbReference type="Proteomes" id="UP000315751">
    <property type="component" value="Unassembled WGS sequence"/>
</dbReference>
<evidence type="ECO:0000256" key="5">
    <source>
        <dbReference type="ARBA" id="ARBA00022771"/>
    </source>
</evidence>
<comment type="caution">
    <text evidence="12">The sequence shown here is derived from an EMBL/GenBank/DDBJ whole genome shotgun (WGS) entry which is preliminary data.</text>
</comment>
<feature type="active site" evidence="9">
    <location>
        <position position="18"/>
    </location>
</feature>
<dbReference type="InterPro" id="IPR006070">
    <property type="entry name" value="Sua5-like_dom"/>
</dbReference>
<gene>
    <name evidence="12" type="ORF">FBZ90_111209</name>
</gene>
<evidence type="ECO:0000259" key="11">
    <source>
        <dbReference type="PROSITE" id="PS51163"/>
    </source>
</evidence>
<dbReference type="PROSITE" id="PS00150">
    <property type="entry name" value="ACYLPHOSPHATASE_1"/>
    <property type="match status" value="1"/>
</dbReference>
<dbReference type="GO" id="GO:0016743">
    <property type="term" value="F:carboxyl- or carbamoyltransferase activity"/>
    <property type="evidence" value="ECO:0007669"/>
    <property type="project" value="UniProtKB-UniRule"/>
</dbReference>
<accession>A0A560GYV9</accession>
<dbReference type="PROSITE" id="PS51163">
    <property type="entry name" value="YRDC"/>
    <property type="match status" value="1"/>
</dbReference>
<dbReference type="GO" id="GO:0008270">
    <property type="term" value="F:zinc ion binding"/>
    <property type="evidence" value="ECO:0007669"/>
    <property type="project" value="UniProtKB-KW"/>
</dbReference>
<comment type="pathway">
    <text evidence="1 8">Protein modification; [NiFe] hydrogenase maturation.</text>
</comment>